<name>A0A4Q0QL96_9BRAD</name>
<dbReference type="EMBL" id="RKMK01000019">
    <property type="protein sequence ID" value="RXG94031.1"/>
    <property type="molecule type" value="Genomic_DNA"/>
</dbReference>
<dbReference type="Proteomes" id="UP000290174">
    <property type="component" value="Unassembled WGS sequence"/>
</dbReference>
<reference evidence="1 2" key="1">
    <citation type="submission" date="2018-11" db="EMBL/GenBank/DDBJ databases">
        <title>Bradyrhizobium sp. nov., isolated from effective nodules of peanut in China.</title>
        <authorList>
            <person name="Li Y."/>
        </authorList>
    </citation>
    <scope>NUCLEOTIDE SEQUENCE [LARGE SCALE GENOMIC DNA]</scope>
    <source>
        <strain evidence="1 2">CCBAU 51770</strain>
    </source>
</reference>
<organism evidence="1 2">
    <name type="scientific">Bradyrhizobium zhanjiangense</name>
    <dbReference type="NCBI Taxonomy" id="1325107"/>
    <lineage>
        <taxon>Bacteria</taxon>
        <taxon>Pseudomonadati</taxon>
        <taxon>Pseudomonadota</taxon>
        <taxon>Alphaproteobacteria</taxon>
        <taxon>Hyphomicrobiales</taxon>
        <taxon>Nitrobacteraceae</taxon>
        <taxon>Bradyrhizobium</taxon>
    </lineage>
</organism>
<accession>A0A4Q0QL96</accession>
<dbReference type="AlphaFoldDB" id="A0A4Q0QL96"/>
<evidence type="ECO:0000313" key="1">
    <source>
        <dbReference type="EMBL" id="RXG94031.1"/>
    </source>
</evidence>
<dbReference type="RefSeq" id="WP_128937150.1">
    <property type="nucleotide sequence ID" value="NZ_CP022221.1"/>
</dbReference>
<sequence>MEYALVTLGISLPIIAIVNAPGTTLDGLFGWICAFLQ</sequence>
<comment type="caution">
    <text evidence="1">The sequence shown here is derived from an EMBL/GenBank/DDBJ whole genome shotgun (WGS) entry which is preliminary data.</text>
</comment>
<protein>
    <submittedName>
        <fullName evidence="1">Uncharacterized protein</fullName>
    </submittedName>
</protein>
<proteinExistence type="predicted"/>
<gene>
    <name evidence="1" type="ORF">EAS61_20645</name>
</gene>
<evidence type="ECO:0000313" key="2">
    <source>
        <dbReference type="Proteomes" id="UP000290174"/>
    </source>
</evidence>